<dbReference type="EMBL" id="CP017560">
    <property type="protein sequence ID" value="AOV06237.1"/>
    <property type="molecule type" value="Genomic_DNA"/>
</dbReference>
<evidence type="ECO:0000313" key="1">
    <source>
        <dbReference type="EMBL" id="AOV06237.1"/>
    </source>
</evidence>
<dbReference type="AlphaFoldDB" id="A0A1D8JBZ9"/>
<dbReference type="RefSeq" id="WP_075526330.1">
    <property type="nucleotide sequence ID" value="NZ_CP017560.1"/>
</dbReference>
<organism evidence="1 2">
    <name type="scientific">Sporosarcina ureilytica</name>
    <dbReference type="NCBI Taxonomy" id="298596"/>
    <lineage>
        <taxon>Bacteria</taxon>
        <taxon>Bacillati</taxon>
        <taxon>Bacillota</taxon>
        <taxon>Bacilli</taxon>
        <taxon>Bacillales</taxon>
        <taxon>Caryophanaceae</taxon>
        <taxon>Sporosarcina</taxon>
    </lineage>
</organism>
<keyword evidence="2" id="KW-1185">Reference proteome</keyword>
<accession>A0A1D8JBZ9</accession>
<proteinExistence type="predicted"/>
<reference evidence="1 2" key="1">
    <citation type="submission" date="2016-09" db="EMBL/GenBank/DDBJ databases">
        <title>Complete genome sequence of the Lysinibacillus sphaericus LMG 22257, a specie of Bacillus with ureolytic activity that can effectively biodeposit calcium carbonate.</title>
        <authorList>
            <person name="Yan W."/>
        </authorList>
    </citation>
    <scope>NUCLEOTIDE SEQUENCE [LARGE SCALE GENOMIC DNA]</scope>
    <source>
        <strain evidence="1 2">LMG 22257</strain>
    </source>
</reference>
<sequence>MIRKGRFALKNSKEYELISYHRQYYLKSNNILDLENGFIAFRGNKNEFIKKICLTDLDDAYEVFPYAILKSYRFSVEATNVSTGMVTLVTSNPFVQKQIDVRPYRIGEYIIELPFREVIIQEERIPILGFENIPSMPFGQIRIL</sequence>
<name>A0A1D8JBZ9_9BACL</name>
<protein>
    <submittedName>
        <fullName evidence="1">Uncharacterized protein</fullName>
    </submittedName>
</protein>
<dbReference type="KEGG" id="surl:BI350_00355"/>
<evidence type="ECO:0000313" key="2">
    <source>
        <dbReference type="Proteomes" id="UP000185746"/>
    </source>
</evidence>
<dbReference type="Proteomes" id="UP000185746">
    <property type="component" value="Chromosome"/>
</dbReference>
<gene>
    <name evidence="1" type="ORF">BI350_00355</name>
</gene>